<protein>
    <submittedName>
        <fullName evidence="1">Putative secreted protein</fullName>
    </submittedName>
</protein>
<dbReference type="EMBL" id="GGFL01011493">
    <property type="protein sequence ID" value="MBW75671.1"/>
    <property type="molecule type" value="Transcribed_RNA"/>
</dbReference>
<organism evidence="1">
    <name type="scientific">Anopheles darlingi</name>
    <name type="common">Mosquito</name>
    <dbReference type="NCBI Taxonomy" id="43151"/>
    <lineage>
        <taxon>Eukaryota</taxon>
        <taxon>Metazoa</taxon>
        <taxon>Ecdysozoa</taxon>
        <taxon>Arthropoda</taxon>
        <taxon>Hexapoda</taxon>
        <taxon>Insecta</taxon>
        <taxon>Pterygota</taxon>
        <taxon>Neoptera</taxon>
        <taxon>Endopterygota</taxon>
        <taxon>Diptera</taxon>
        <taxon>Nematocera</taxon>
        <taxon>Culicoidea</taxon>
        <taxon>Culicidae</taxon>
        <taxon>Anophelinae</taxon>
        <taxon>Anopheles</taxon>
    </lineage>
</organism>
<sequence length="69" mass="8033">MLLCPRFGIILSTRWIHLRTSFAYITNLYHSSSSPPPPPSLNSPSSARFIDFRFVLHFSRFHFFVSLCD</sequence>
<proteinExistence type="predicted"/>
<reference evidence="1" key="1">
    <citation type="submission" date="2018-01" db="EMBL/GenBank/DDBJ databases">
        <title>An insight into the sialome of Amazonian anophelines.</title>
        <authorList>
            <person name="Ribeiro J.M."/>
            <person name="Scarpassa V."/>
            <person name="Calvo E."/>
        </authorList>
    </citation>
    <scope>NUCLEOTIDE SEQUENCE</scope>
</reference>
<name>A0A2M4DDZ2_ANODA</name>
<accession>A0A2M4DDZ2</accession>
<dbReference type="AlphaFoldDB" id="A0A2M4DDZ2"/>
<evidence type="ECO:0000313" key="1">
    <source>
        <dbReference type="EMBL" id="MBW75671.1"/>
    </source>
</evidence>